<sequence>MEDGTTFNIASQLTWISVFYETVNETLLLPLAFILGSVIKETERLKQRIAITLTVFVAVYLIITLVMLVFTPSAVGFMQQASSLTALTVQYIRLEAVAIFFSSVFSYYQLLLVLENRQKLLYLLLFLQTVLIILLDSFLVSSLSFSLQLGVLGVALSNIAVNIFMCSLTVYFIYRRGIGFSDLQFNGAAWIKKWRELMLMSGLESGIRNIIFIVMILKMINLAESSGDFWLMNQFIWGWLLLPVFAIAQLVRQDAATHAELSPSKISAYLVLVSGVIICWFFTMPFWEYFIHSVMGISHAEKIVSMVVWMLGFYMLFAWNSVFDQYFYGTGRIHLILYQTLIINLFFYGTVYILHIMNMFSVTLDNILLIFGLSLMFDSLLTYFQYMRVRKQNQLRELKCASL</sequence>
<feature type="transmembrane region" description="Helical" evidence="1">
    <location>
        <begin position="269"/>
        <end position="291"/>
    </location>
</feature>
<feature type="transmembrane region" description="Helical" evidence="1">
    <location>
        <begin position="367"/>
        <end position="386"/>
    </location>
</feature>
<organism evidence="2 3">
    <name type="scientific">Acinetobacter chinensis</name>
    <dbReference type="NCBI Taxonomy" id="2004650"/>
    <lineage>
        <taxon>Bacteria</taxon>
        <taxon>Pseudomonadati</taxon>
        <taxon>Pseudomonadota</taxon>
        <taxon>Gammaproteobacteria</taxon>
        <taxon>Moraxellales</taxon>
        <taxon>Moraxellaceae</taxon>
        <taxon>Acinetobacter</taxon>
    </lineage>
</organism>
<dbReference type="EMBL" id="CP032134">
    <property type="protein sequence ID" value="AXY55495.1"/>
    <property type="molecule type" value="Genomic_DNA"/>
</dbReference>
<feature type="transmembrane region" description="Helical" evidence="1">
    <location>
        <begin position="49"/>
        <end position="70"/>
    </location>
</feature>
<gene>
    <name evidence="2" type="ORF">CDG60_02075</name>
</gene>
<dbReference type="Proteomes" id="UP000263753">
    <property type="component" value="Chromosome"/>
</dbReference>
<keyword evidence="1" id="KW-0812">Transmembrane</keyword>
<keyword evidence="1" id="KW-1133">Transmembrane helix</keyword>
<feature type="transmembrane region" description="Helical" evidence="1">
    <location>
        <begin position="303"/>
        <end position="323"/>
    </location>
</feature>
<accession>A0A3B7LU75</accession>
<name>A0A3B7LU75_9GAMM</name>
<dbReference type="AlphaFoldDB" id="A0A3B7LU75"/>
<protein>
    <submittedName>
        <fullName evidence="2">Multidrug transporter</fullName>
    </submittedName>
</protein>
<keyword evidence="1" id="KW-0472">Membrane</keyword>
<evidence type="ECO:0000256" key="1">
    <source>
        <dbReference type="SAM" id="Phobius"/>
    </source>
</evidence>
<feature type="transmembrane region" description="Helical" evidence="1">
    <location>
        <begin position="90"/>
        <end position="108"/>
    </location>
</feature>
<feature type="transmembrane region" description="Helical" evidence="1">
    <location>
        <begin position="149"/>
        <end position="174"/>
    </location>
</feature>
<evidence type="ECO:0000313" key="3">
    <source>
        <dbReference type="Proteomes" id="UP000263753"/>
    </source>
</evidence>
<feature type="transmembrane region" description="Helical" evidence="1">
    <location>
        <begin position="120"/>
        <end position="143"/>
    </location>
</feature>
<evidence type="ECO:0000313" key="2">
    <source>
        <dbReference type="EMBL" id="AXY55495.1"/>
    </source>
</evidence>
<proteinExistence type="predicted"/>
<feature type="transmembrane region" description="Helical" evidence="1">
    <location>
        <begin position="197"/>
        <end position="217"/>
    </location>
</feature>
<feature type="transmembrane region" description="Helical" evidence="1">
    <location>
        <begin position="335"/>
        <end position="355"/>
    </location>
</feature>
<reference evidence="3" key="1">
    <citation type="submission" date="2018-09" db="EMBL/GenBank/DDBJ databases">
        <title>The complete genome of Acinetobacter sp. strain WCHAc010005.</title>
        <authorList>
            <person name="Hu Y."/>
            <person name="Long H."/>
            <person name="Feng Y."/>
            <person name="Zong Z."/>
        </authorList>
    </citation>
    <scope>NUCLEOTIDE SEQUENCE [LARGE SCALE GENOMIC DNA]</scope>
    <source>
        <strain evidence="3">WCHAc010005</strain>
    </source>
</reference>
<dbReference type="NCBIfam" id="NF045539">
    <property type="entry name" value="MATE_efflux1"/>
    <property type="match status" value="1"/>
</dbReference>
<dbReference type="KEGG" id="achi:CDG60_02075"/>
<feature type="transmembrane region" description="Helical" evidence="1">
    <location>
        <begin position="229"/>
        <end position="248"/>
    </location>
</feature>